<name>A0ABP0KLX6_9DINO</name>
<reference evidence="1 2" key="1">
    <citation type="submission" date="2024-02" db="EMBL/GenBank/DDBJ databases">
        <authorList>
            <person name="Chen Y."/>
            <person name="Shah S."/>
            <person name="Dougan E. K."/>
            <person name="Thang M."/>
            <person name="Chan C."/>
        </authorList>
    </citation>
    <scope>NUCLEOTIDE SEQUENCE [LARGE SCALE GENOMIC DNA]</scope>
</reference>
<gene>
    <name evidence="1" type="ORF">CCMP2556_LOCUS16703</name>
</gene>
<evidence type="ECO:0000313" key="1">
    <source>
        <dbReference type="EMBL" id="CAK9027275.1"/>
    </source>
</evidence>
<proteinExistence type="predicted"/>
<evidence type="ECO:0000313" key="2">
    <source>
        <dbReference type="Proteomes" id="UP001642484"/>
    </source>
</evidence>
<comment type="caution">
    <text evidence="1">The sequence shown here is derived from an EMBL/GenBank/DDBJ whole genome shotgun (WGS) entry which is preliminary data.</text>
</comment>
<sequence length="183" mass="20232">FAEWLAEFANSTGSRFNLVAALVEFFRSTGGRWGAQSLSSNPQSEEERKGLVHFIRPNRDVAQLRLSSVLSIAAQFLDGSLKKEFIFSSLRSKAEWKVDVDMNGTYSRWFGRWSGETAEAVRSQVIWELTPLCHLKGVADLAAKVQDGSSGEAMIVINACKALQVMKNWALLARSALPTHVGI</sequence>
<dbReference type="Proteomes" id="UP001642484">
    <property type="component" value="Unassembled WGS sequence"/>
</dbReference>
<organism evidence="1 2">
    <name type="scientific">Durusdinium trenchii</name>
    <dbReference type="NCBI Taxonomy" id="1381693"/>
    <lineage>
        <taxon>Eukaryota</taxon>
        <taxon>Sar</taxon>
        <taxon>Alveolata</taxon>
        <taxon>Dinophyceae</taxon>
        <taxon>Suessiales</taxon>
        <taxon>Symbiodiniaceae</taxon>
        <taxon>Durusdinium</taxon>
    </lineage>
</organism>
<feature type="non-terminal residue" evidence="1">
    <location>
        <position position="183"/>
    </location>
</feature>
<protein>
    <submittedName>
        <fullName evidence="1">Uncharacterized protein</fullName>
    </submittedName>
</protein>
<dbReference type="EMBL" id="CAXAMN010008976">
    <property type="protein sequence ID" value="CAK9027275.1"/>
    <property type="molecule type" value="Genomic_DNA"/>
</dbReference>
<feature type="non-terminal residue" evidence="1">
    <location>
        <position position="1"/>
    </location>
</feature>
<accession>A0ABP0KLX6</accession>
<keyword evidence="2" id="KW-1185">Reference proteome</keyword>